<dbReference type="InterPro" id="IPR045057">
    <property type="entry name" value="Gcn5-rel_NAT"/>
</dbReference>
<dbReference type="InterPro" id="IPR031165">
    <property type="entry name" value="GNAT_YJDJ"/>
</dbReference>
<organism evidence="2 3">
    <name type="scientific">Rhizobium miluonense</name>
    <dbReference type="NCBI Taxonomy" id="411945"/>
    <lineage>
        <taxon>Bacteria</taxon>
        <taxon>Pseudomonadati</taxon>
        <taxon>Pseudomonadota</taxon>
        <taxon>Alphaproteobacteria</taxon>
        <taxon>Hyphomicrobiales</taxon>
        <taxon>Rhizobiaceae</taxon>
        <taxon>Rhizobium/Agrobacterium group</taxon>
        <taxon>Rhizobium</taxon>
    </lineage>
</organism>
<dbReference type="PANTHER" id="PTHR31435:SF10">
    <property type="entry name" value="BSR4717 PROTEIN"/>
    <property type="match status" value="1"/>
</dbReference>
<dbReference type="SUPFAM" id="SSF55729">
    <property type="entry name" value="Acyl-CoA N-acyltransferases (Nat)"/>
    <property type="match status" value="1"/>
</dbReference>
<proteinExistence type="predicted"/>
<dbReference type="EMBL" id="FMAH01000002">
    <property type="protein sequence ID" value="SCB10760.1"/>
    <property type="molecule type" value="Genomic_DNA"/>
</dbReference>
<evidence type="ECO:0000313" key="2">
    <source>
        <dbReference type="EMBL" id="SCB10760.1"/>
    </source>
</evidence>
<dbReference type="Pfam" id="PF14542">
    <property type="entry name" value="Acetyltransf_CG"/>
    <property type="match status" value="1"/>
</dbReference>
<accession>A0A1C3U5G8</accession>
<dbReference type="InterPro" id="IPR016181">
    <property type="entry name" value="Acyl_CoA_acyltransferase"/>
</dbReference>
<evidence type="ECO:0000313" key="3">
    <source>
        <dbReference type="Proteomes" id="UP000199435"/>
    </source>
</evidence>
<dbReference type="PROSITE" id="PS51729">
    <property type="entry name" value="GNAT_YJDJ"/>
    <property type="match status" value="1"/>
</dbReference>
<keyword evidence="3" id="KW-1185">Reference proteome</keyword>
<sequence>MSNTVIERPELHRFELAVEGGLAYASYRIEDGRLVLIHTEVPQELSGRGIGSQLAKGVFDIVRESKRKVVLRCPFMAAWYARHLEYSDVVDG</sequence>
<evidence type="ECO:0000259" key="1">
    <source>
        <dbReference type="PROSITE" id="PS51729"/>
    </source>
</evidence>
<dbReference type="STRING" id="411945.GA0061102_10024"/>
<dbReference type="PANTHER" id="PTHR31435">
    <property type="entry name" value="PROTEIN NATD1"/>
    <property type="match status" value="1"/>
</dbReference>
<dbReference type="Proteomes" id="UP000199435">
    <property type="component" value="Unassembled WGS sequence"/>
</dbReference>
<gene>
    <name evidence="2" type="ORF">GA0061102_10024</name>
</gene>
<feature type="domain" description="N-acetyltransferase" evidence="1">
    <location>
        <begin position="6"/>
        <end position="91"/>
    </location>
</feature>
<dbReference type="AlphaFoldDB" id="A0A1C3U5G8"/>
<reference evidence="3" key="1">
    <citation type="submission" date="2016-08" db="EMBL/GenBank/DDBJ databases">
        <authorList>
            <person name="Varghese N."/>
            <person name="Submissions Spin"/>
        </authorList>
    </citation>
    <scope>NUCLEOTIDE SEQUENCE [LARGE SCALE GENOMIC DNA]</scope>
    <source>
        <strain evidence="3">HAMBI 2971</strain>
    </source>
</reference>
<dbReference type="Gene3D" id="3.40.630.30">
    <property type="match status" value="1"/>
</dbReference>
<protein>
    <recommendedName>
        <fullName evidence="1">N-acetyltransferase domain-containing protein</fullName>
    </recommendedName>
</protein>
<name>A0A1C3U5G8_9HYPH</name>